<dbReference type="AlphaFoldDB" id="A0A6A6I975"/>
<dbReference type="PANTHER" id="PTHR24148:SF64">
    <property type="entry name" value="HETEROKARYON INCOMPATIBILITY DOMAIN-CONTAINING PROTEIN"/>
    <property type="match status" value="1"/>
</dbReference>
<dbReference type="GeneID" id="54578713"/>
<dbReference type="InterPro" id="IPR052895">
    <property type="entry name" value="HetReg/Transcr_Mod"/>
</dbReference>
<name>A0A6A6I975_9PLEO</name>
<dbReference type="Pfam" id="PF06985">
    <property type="entry name" value="HET"/>
    <property type="match status" value="1"/>
</dbReference>
<evidence type="ECO:0000313" key="2">
    <source>
        <dbReference type="EMBL" id="KAF2246492.1"/>
    </source>
</evidence>
<dbReference type="PANTHER" id="PTHR24148">
    <property type="entry name" value="ANKYRIN REPEAT DOMAIN-CONTAINING PROTEIN 39 HOMOLOG-RELATED"/>
    <property type="match status" value="1"/>
</dbReference>
<evidence type="ECO:0000313" key="3">
    <source>
        <dbReference type="Proteomes" id="UP000800094"/>
    </source>
</evidence>
<gene>
    <name evidence="2" type="ORF">BU26DRAFT_47158</name>
</gene>
<keyword evidence="3" id="KW-1185">Reference proteome</keyword>
<feature type="domain" description="Heterokaryon incompatibility" evidence="1">
    <location>
        <begin position="55"/>
        <end position="207"/>
    </location>
</feature>
<dbReference type="RefSeq" id="XP_033681496.1">
    <property type="nucleotide sequence ID" value="XM_033825383.1"/>
</dbReference>
<reference evidence="2" key="1">
    <citation type="journal article" date="2020" name="Stud. Mycol.">
        <title>101 Dothideomycetes genomes: a test case for predicting lifestyles and emergence of pathogens.</title>
        <authorList>
            <person name="Haridas S."/>
            <person name="Albert R."/>
            <person name="Binder M."/>
            <person name="Bloem J."/>
            <person name="Labutti K."/>
            <person name="Salamov A."/>
            <person name="Andreopoulos B."/>
            <person name="Baker S."/>
            <person name="Barry K."/>
            <person name="Bills G."/>
            <person name="Bluhm B."/>
            <person name="Cannon C."/>
            <person name="Castanera R."/>
            <person name="Culley D."/>
            <person name="Daum C."/>
            <person name="Ezra D."/>
            <person name="Gonzalez J."/>
            <person name="Henrissat B."/>
            <person name="Kuo A."/>
            <person name="Liang C."/>
            <person name="Lipzen A."/>
            <person name="Lutzoni F."/>
            <person name="Magnuson J."/>
            <person name="Mondo S."/>
            <person name="Nolan M."/>
            <person name="Ohm R."/>
            <person name="Pangilinan J."/>
            <person name="Park H.-J."/>
            <person name="Ramirez L."/>
            <person name="Alfaro M."/>
            <person name="Sun H."/>
            <person name="Tritt A."/>
            <person name="Yoshinaga Y."/>
            <person name="Zwiers L.-H."/>
            <person name="Turgeon B."/>
            <person name="Goodwin S."/>
            <person name="Spatafora J."/>
            <person name="Crous P."/>
            <person name="Grigoriev I."/>
        </authorList>
    </citation>
    <scope>NUCLEOTIDE SEQUENCE</scope>
    <source>
        <strain evidence="2">CBS 122368</strain>
    </source>
</reference>
<protein>
    <recommendedName>
        <fullName evidence="1">Heterokaryon incompatibility domain-containing protein</fullName>
    </recommendedName>
</protein>
<dbReference type="InterPro" id="IPR010730">
    <property type="entry name" value="HET"/>
</dbReference>
<dbReference type="EMBL" id="ML987198">
    <property type="protein sequence ID" value="KAF2246492.1"/>
    <property type="molecule type" value="Genomic_DNA"/>
</dbReference>
<proteinExistence type="predicted"/>
<organism evidence="2 3">
    <name type="scientific">Trematosphaeria pertusa</name>
    <dbReference type="NCBI Taxonomy" id="390896"/>
    <lineage>
        <taxon>Eukaryota</taxon>
        <taxon>Fungi</taxon>
        <taxon>Dikarya</taxon>
        <taxon>Ascomycota</taxon>
        <taxon>Pezizomycotina</taxon>
        <taxon>Dothideomycetes</taxon>
        <taxon>Pleosporomycetidae</taxon>
        <taxon>Pleosporales</taxon>
        <taxon>Massarineae</taxon>
        <taxon>Trematosphaeriaceae</taxon>
        <taxon>Trematosphaeria</taxon>
    </lineage>
</organism>
<evidence type="ECO:0000259" key="1">
    <source>
        <dbReference type="Pfam" id="PF06985"/>
    </source>
</evidence>
<accession>A0A6A6I975</accession>
<sequence length="536" mass="60377">MAYDSDASDLQNTTRSFRWRDVPGSWPRRLLHVPTMTSLERQEDNVYGDAKEPRYGILTYTWGRYPGTNETRIGISGTTWSIPVVSATHFSAASLERVIKRIGEDVDFAWVDIACIDQEDEAIKMDEVRNQVAIFANAHRVYVWLSRITTESLRGILNDIFLCETHLQSQDEQALGKSVLKALSDLNEYLSILLKDPWFSSLWTLQEGTLRSDALILSREGYPIPLLHEPSLNVYYGFLLNAFWHLTSASGWILMYGTPEVGPMADTVLNQIRLAGYDHAPFARNPNIQYGAARRRETTRPLDRIYGIMAIYGVRVGAKANTEYTFEGLEQEFAATLNNRSPRLGQMFIHTAKPAPGCTWKITQRCRVTDELGTFKSSGQDSCTISASSSIGSAYNGPTCQLHSLLGIWHARMAPSPGENDRFYWCQIRLDDYVCDDYPNLPRIHDVPFDMSMEARDRFLPLGSALLKVFGDDSIIILKLGEQPVENSFMAAIGLVLLRIDGAGPGYQRLGICQWALGRPNGVQDPKWEHQCGIIY</sequence>
<dbReference type="OrthoDB" id="2157530at2759"/>
<dbReference type="Proteomes" id="UP000800094">
    <property type="component" value="Unassembled WGS sequence"/>
</dbReference>